<name>A0A1I7WW31_HETBA</name>
<dbReference type="Proteomes" id="UP000095283">
    <property type="component" value="Unplaced"/>
</dbReference>
<keyword evidence="1" id="KW-1185">Reference proteome</keyword>
<sequence length="30" mass="3461">MKCIRQDQASTKRGVLRPIAKAFDFLLKII</sequence>
<organism evidence="1 2">
    <name type="scientific">Heterorhabditis bacteriophora</name>
    <name type="common">Entomopathogenic nematode worm</name>
    <dbReference type="NCBI Taxonomy" id="37862"/>
    <lineage>
        <taxon>Eukaryota</taxon>
        <taxon>Metazoa</taxon>
        <taxon>Ecdysozoa</taxon>
        <taxon>Nematoda</taxon>
        <taxon>Chromadorea</taxon>
        <taxon>Rhabditida</taxon>
        <taxon>Rhabditina</taxon>
        <taxon>Rhabditomorpha</taxon>
        <taxon>Strongyloidea</taxon>
        <taxon>Heterorhabditidae</taxon>
        <taxon>Heterorhabditis</taxon>
    </lineage>
</organism>
<evidence type="ECO:0000313" key="1">
    <source>
        <dbReference type="Proteomes" id="UP000095283"/>
    </source>
</evidence>
<dbReference type="AlphaFoldDB" id="A0A1I7WW31"/>
<protein>
    <submittedName>
        <fullName evidence="2">CBFD_NFYB_HMF domain-containing protein</fullName>
    </submittedName>
</protein>
<accession>A0A1I7WW31</accession>
<evidence type="ECO:0000313" key="2">
    <source>
        <dbReference type="WBParaSite" id="Hba_09341"/>
    </source>
</evidence>
<reference evidence="2" key="1">
    <citation type="submission" date="2016-11" db="UniProtKB">
        <authorList>
            <consortium name="WormBaseParasite"/>
        </authorList>
    </citation>
    <scope>IDENTIFICATION</scope>
</reference>
<proteinExistence type="predicted"/>
<dbReference type="WBParaSite" id="Hba_09341">
    <property type="protein sequence ID" value="Hba_09341"/>
    <property type="gene ID" value="Hba_09341"/>
</dbReference>